<dbReference type="OrthoDB" id="6625073at2759"/>
<feature type="compositionally biased region" description="Polar residues" evidence="1">
    <location>
        <begin position="270"/>
        <end position="289"/>
    </location>
</feature>
<dbReference type="PANTHER" id="PTHR46599:SF3">
    <property type="entry name" value="PIGGYBAC TRANSPOSABLE ELEMENT-DERIVED PROTEIN 4"/>
    <property type="match status" value="1"/>
</dbReference>
<evidence type="ECO:0000259" key="2">
    <source>
        <dbReference type="Pfam" id="PF13843"/>
    </source>
</evidence>
<sequence>MRRSEKYTFAKVWKVLKAPPHAWKSKRPTRGDLSNDWIYYSCNVTLRGESNVVEWAKTNRVLDKTSPFWIDAEEEKRPPGTRDASTESVQSDPEEEKRYVCVATGCDLDTSLATDPCSVCGKPVHHICSNDIAPDPEEASLRYCSVACYGGVGGPKPVNIPSQPAEVVDLTGDSPLPKTSMRSDATIWWENPQLYVKQEVLQTPKRTLSDLCLPPTPPDDYLEQLAAQNTPHAQDTSPTQSTLQAKTVPQETTAPQATTAPQGPIPNDGNMFSTNNASQTDSVSGNQAESGKPSKTRTYKEGSKMWEKQQGKKQREAEKEEAKKKRLAGRAEKEEAKKKRLEEKVVRDAAKEATQDAKKRRAAIRNSMPPTSLTNTTPDLQVSIRPETARVQLEPRGFPPKSMLRPSHAGKARVSHGTSFLQRLEQDSDASSSESKVRPPAKRAKTTANHDVEASDKDGDSDLRRSDDEHDSRPEEIDDGLDSGDEGHYDEEGNDVPFDDVYEDESTMPRLGNDMEEYDVDGTDVEDLSRTSDHFKGCWEERLSGAARIDTLHRLSETGWECVTDDSYVGVAQDAFDNDTEVWGPTPAVVPYAHSPIGLFFFFFPKWFWRHVARETTNYEMQTRQSRLFRHERSYSAQQHETYRRKANRFQDVRPLEVVQLIAMLVFRCIMPIKSGVKDHWRREEYCKGLEPPGTFGNIMGRNRFVDICRRFLHFTNNLDPRAKTDRAWKVRSISDVLQKTSASAFSLGRYVSFDEAVIPGRASMHSYLMYFKDKPHKFGTKLFMVCCGTTAFCARFEIFCGKKMRGPDSIPPSENNDTGAAAVYRNLKALFDGRYHTTADPNKKRYIICDREYTSYTLVRTLLENNFYCIGTCCPTRLGFPLGIVWPPKARVDRGAYSVASTRDDTPIAALAWRDNGNVYFLASGASTKPTTVLRRSKRGPESMQVPCPTFVQTYNETMNGADVHDQIRLQRYPLQGTLRFKKYYKGVALGLIDVGLVNMYIIHREVTKAQGKTPMTHSAFRRLLSQQLCAMGHMDFDDDDNPADGDELSNEDVLDDSDPRIPASAFTVAPVYVPKSEHIMVHTEEIRSGNKMNARSCFVCAWLKSMGKLDRTRQTTTYCKQCSEKNTHGRPVFLCMKPRALLGGLTCCAYFHDIWKCRRPKKDEYHE</sequence>
<dbReference type="Pfam" id="PF13843">
    <property type="entry name" value="DDE_Tnp_1_7"/>
    <property type="match status" value="1"/>
</dbReference>
<feature type="region of interest" description="Disordered" evidence="1">
    <location>
        <begin position="71"/>
        <end position="94"/>
    </location>
</feature>
<reference evidence="3" key="1">
    <citation type="submission" date="2013-12" db="EMBL/GenBank/DDBJ databases">
        <title>The Genome Sequence of Aphanomyces astaci APO3.</title>
        <authorList>
            <consortium name="The Broad Institute Genomics Platform"/>
            <person name="Russ C."/>
            <person name="Tyler B."/>
            <person name="van West P."/>
            <person name="Dieguez-Uribeondo J."/>
            <person name="Young S.K."/>
            <person name="Zeng Q."/>
            <person name="Gargeya S."/>
            <person name="Fitzgerald M."/>
            <person name="Abouelleil A."/>
            <person name="Alvarado L."/>
            <person name="Chapman S.B."/>
            <person name="Gainer-Dewar J."/>
            <person name="Goldberg J."/>
            <person name="Griggs A."/>
            <person name="Gujja S."/>
            <person name="Hansen M."/>
            <person name="Howarth C."/>
            <person name="Imamovic A."/>
            <person name="Ireland A."/>
            <person name="Larimer J."/>
            <person name="McCowan C."/>
            <person name="Murphy C."/>
            <person name="Pearson M."/>
            <person name="Poon T.W."/>
            <person name="Priest M."/>
            <person name="Roberts A."/>
            <person name="Saif S."/>
            <person name="Shea T."/>
            <person name="Sykes S."/>
            <person name="Wortman J."/>
            <person name="Nusbaum C."/>
            <person name="Birren B."/>
        </authorList>
    </citation>
    <scope>NUCLEOTIDE SEQUENCE [LARGE SCALE GENOMIC DNA]</scope>
    <source>
        <strain evidence="3">APO3</strain>
    </source>
</reference>
<dbReference type="VEuPathDB" id="FungiDB:H257_18924"/>
<dbReference type="InterPro" id="IPR029526">
    <property type="entry name" value="PGBD"/>
</dbReference>
<dbReference type="PANTHER" id="PTHR46599">
    <property type="entry name" value="PIGGYBAC TRANSPOSABLE ELEMENT-DERIVED PROTEIN 4"/>
    <property type="match status" value="1"/>
</dbReference>
<feature type="compositionally biased region" description="Acidic residues" evidence="1">
    <location>
        <begin position="492"/>
        <end position="506"/>
    </location>
</feature>
<dbReference type="EMBL" id="KI913382">
    <property type="protein sequence ID" value="ETV64142.1"/>
    <property type="molecule type" value="Genomic_DNA"/>
</dbReference>
<dbReference type="GeneID" id="20820920"/>
<feature type="compositionally biased region" description="Basic and acidic residues" evidence="1">
    <location>
        <begin position="448"/>
        <end position="475"/>
    </location>
</feature>
<feature type="compositionally biased region" description="Low complexity" evidence="1">
    <location>
        <begin position="247"/>
        <end position="266"/>
    </location>
</feature>
<feature type="domain" description="PiggyBac transposable element-derived protein" evidence="2">
    <location>
        <begin position="595"/>
        <end position="1000"/>
    </location>
</feature>
<name>W4F9L3_APHAT</name>
<accession>W4F9L3</accession>
<feature type="compositionally biased region" description="Polar residues" evidence="1">
    <location>
        <begin position="368"/>
        <end position="380"/>
    </location>
</feature>
<organism evidence="3">
    <name type="scientific">Aphanomyces astaci</name>
    <name type="common">Crayfish plague agent</name>
    <dbReference type="NCBI Taxonomy" id="112090"/>
    <lineage>
        <taxon>Eukaryota</taxon>
        <taxon>Sar</taxon>
        <taxon>Stramenopiles</taxon>
        <taxon>Oomycota</taxon>
        <taxon>Saprolegniomycetes</taxon>
        <taxon>Saprolegniales</taxon>
        <taxon>Verrucalvaceae</taxon>
        <taxon>Aphanomyces</taxon>
    </lineage>
</organism>
<feature type="region of interest" description="Disordered" evidence="1">
    <location>
        <begin position="229"/>
        <end position="519"/>
    </location>
</feature>
<evidence type="ECO:0000256" key="1">
    <source>
        <dbReference type="SAM" id="MobiDB-lite"/>
    </source>
</evidence>
<proteinExistence type="predicted"/>
<gene>
    <name evidence="3" type="ORF">H257_18924</name>
</gene>
<feature type="compositionally biased region" description="Polar residues" evidence="1">
    <location>
        <begin position="229"/>
        <end position="245"/>
    </location>
</feature>
<dbReference type="RefSeq" id="XP_009846373.1">
    <property type="nucleotide sequence ID" value="XM_009848071.1"/>
</dbReference>
<dbReference type="AlphaFoldDB" id="W4F9L3"/>
<feature type="compositionally biased region" description="Basic and acidic residues" evidence="1">
    <location>
        <begin position="298"/>
        <end position="357"/>
    </location>
</feature>
<evidence type="ECO:0000313" key="3">
    <source>
        <dbReference type="EMBL" id="ETV64142.1"/>
    </source>
</evidence>
<protein>
    <recommendedName>
        <fullName evidence="2">PiggyBac transposable element-derived protein domain-containing protein</fullName>
    </recommendedName>
</protein>